<feature type="region of interest" description="Disordered" evidence="1">
    <location>
        <begin position="405"/>
        <end position="434"/>
    </location>
</feature>
<accession>A0A8H5C8J1</accession>
<dbReference type="SUPFAM" id="SSF69322">
    <property type="entry name" value="Tricorn protease domain 2"/>
    <property type="match status" value="1"/>
</dbReference>
<dbReference type="Proteomes" id="UP000541558">
    <property type="component" value="Unassembled WGS sequence"/>
</dbReference>
<dbReference type="OrthoDB" id="239865at2759"/>
<proteinExistence type="predicted"/>
<dbReference type="InterPro" id="IPR051150">
    <property type="entry name" value="SWT21/TCAB1_mRNA_Telomere"/>
</dbReference>
<keyword evidence="3" id="KW-1185">Reference proteome</keyword>
<feature type="compositionally biased region" description="Acidic residues" evidence="1">
    <location>
        <begin position="413"/>
        <end position="426"/>
    </location>
</feature>
<evidence type="ECO:0000256" key="1">
    <source>
        <dbReference type="SAM" id="MobiDB-lite"/>
    </source>
</evidence>
<feature type="compositionally biased region" description="Polar residues" evidence="1">
    <location>
        <begin position="477"/>
        <end position="488"/>
    </location>
</feature>
<feature type="compositionally biased region" description="Polar residues" evidence="1">
    <location>
        <begin position="496"/>
        <end position="508"/>
    </location>
</feature>
<evidence type="ECO:0000313" key="2">
    <source>
        <dbReference type="EMBL" id="KAF5337085.1"/>
    </source>
</evidence>
<protein>
    <submittedName>
        <fullName evidence="2">Uncharacterized protein</fullName>
    </submittedName>
</protein>
<dbReference type="InterPro" id="IPR015943">
    <property type="entry name" value="WD40/YVTN_repeat-like_dom_sf"/>
</dbReference>
<comment type="caution">
    <text evidence="2">The sequence shown here is derived from an EMBL/GenBank/DDBJ whole genome shotgun (WGS) entry which is preliminary data.</text>
</comment>
<feature type="region of interest" description="Disordered" evidence="1">
    <location>
        <begin position="453"/>
        <end position="517"/>
    </location>
</feature>
<reference evidence="2 3" key="1">
    <citation type="journal article" date="2020" name="ISME J.">
        <title>Uncovering the hidden diversity of litter-decomposition mechanisms in mushroom-forming fungi.</title>
        <authorList>
            <person name="Floudas D."/>
            <person name="Bentzer J."/>
            <person name="Ahren D."/>
            <person name="Johansson T."/>
            <person name="Persson P."/>
            <person name="Tunlid A."/>
        </authorList>
    </citation>
    <scope>NUCLEOTIDE SEQUENCE [LARGE SCALE GENOMIC DNA]</scope>
    <source>
        <strain evidence="2 3">CBS 175.51</strain>
    </source>
</reference>
<sequence length="517" mass="55947">MDEPQQWTPPLYDITKAPSTAHSFKLSSSSSNNSSNFARTAKMHVSSSFHTSNWGLSNLSSAPDGSSFLAQCEDHSLQLFDFPHFGAPDCDETPSTSSNPRLNLEQGSPVVDFAWFPSASKHDPATYCFVSSVRECPVKLLDASTGKLRASYRIVDHRERQIAPHSLAFTYSGERLYCGFEDAIEVFDVGCPGEGIRRHTSPSKKSKDGLKGIVSALAFSASHSVSDDAIFAAGSLTPIPGNIALYSDAGGEALMFLGGGPRAGVTQLQFNLYRPHMLYAGYRGNANGLIYSWDIRSRIDTPVAIYDARPSGQSLDEPSPASNQKLRFDMDIGGRFIGTGNWGGEVVLFNAEKVEAELEATAEEMAMEDGIPVLQIQPELRFKAHDDTVAAVTFQPWRAEMLTVSGSRHFDSGEEDEDTSDEDEDSPHEAGRLGPKVLDNSIKLWSLAPPPFAPLEETSASIPPKELSPAPPLATLSEPSVSPATDYTSALPPRSPSISPSTNTSHSATLEWELDLD</sequence>
<dbReference type="AlphaFoldDB" id="A0A8H5C8J1"/>
<dbReference type="EMBL" id="JAACJK010000057">
    <property type="protein sequence ID" value="KAF5337085.1"/>
    <property type="molecule type" value="Genomic_DNA"/>
</dbReference>
<dbReference type="Gene3D" id="2.130.10.10">
    <property type="entry name" value="YVTN repeat-like/Quinoprotein amine dehydrogenase"/>
    <property type="match status" value="2"/>
</dbReference>
<dbReference type="PANTHER" id="PTHR13211">
    <property type="entry name" value="TELOMERASE CAJAL BODY PROTEIN 1"/>
    <property type="match status" value="1"/>
</dbReference>
<gene>
    <name evidence="2" type="ORF">D9611_002882</name>
</gene>
<evidence type="ECO:0000313" key="3">
    <source>
        <dbReference type="Proteomes" id="UP000541558"/>
    </source>
</evidence>
<dbReference type="PANTHER" id="PTHR13211:SF0">
    <property type="entry name" value="TELOMERASE CAJAL BODY PROTEIN 1"/>
    <property type="match status" value="1"/>
</dbReference>
<organism evidence="2 3">
    <name type="scientific">Ephemerocybe angulata</name>
    <dbReference type="NCBI Taxonomy" id="980116"/>
    <lineage>
        <taxon>Eukaryota</taxon>
        <taxon>Fungi</taxon>
        <taxon>Dikarya</taxon>
        <taxon>Basidiomycota</taxon>
        <taxon>Agaricomycotina</taxon>
        <taxon>Agaricomycetes</taxon>
        <taxon>Agaricomycetidae</taxon>
        <taxon>Agaricales</taxon>
        <taxon>Agaricineae</taxon>
        <taxon>Psathyrellaceae</taxon>
        <taxon>Ephemerocybe</taxon>
    </lineage>
</organism>
<name>A0A8H5C8J1_9AGAR</name>